<dbReference type="EMBL" id="JAGGKI010000004">
    <property type="protein sequence ID" value="MBP1892645.1"/>
    <property type="molecule type" value="Genomic_DNA"/>
</dbReference>
<feature type="region of interest" description="Disordered" evidence="1">
    <location>
        <begin position="24"/>
        <end position="45"/>
    </location>
</feature>
<organism evidence="2 3">
    <name type="scientific">Paenibacillus lactis</name>
    <dbReference type="NCBI Taxonomy" id="228574"/>
    <lineage>
        <taxon>Bacteria</taxon>
        <taxon>Bacillati</taxon>
        <taxon>Bacillota</taxon>
        <taxon>Bacilli</taxon>
        <taxon>Bacillales</taxon>
        <taxon>Paenibacillaceae</taxon>
        <taxon>Paenibacillus</taxon>
    </lineage>
</organism>
<keyword evidence="3" id="KW-1185">Reference proteome</keyword>
<evidence type="ECO:0000313" key="2">
    <source>
        <dbReference type="EMBL" id="MBP1892645.1"/>
    </source>
</evidence>
<protein>
    <submittedName>
        <fullName evidence="2">Uncharacterized protein</fullName>
    </submittedName>
</protein>
<dbReference type="Proteomes" id="UP000706926">
    <property type="component" value="Unassembled WGS sequence"/>
</dbReference>
<sequence length="45" mass="5253">MRTCCACGARNKGLELHTSKMIQTKTSSRTEHPFKRRLSNQLLRY</sequence>
<evidence type="ECO:0000256" key="1">
    <source>
        <dbReference type="SAM" id="MobiDB-lite"/>
    </source>
</evidence>
<proteinExistence type="predicted"/>
<gene>
    <name evidence="2" type="ORF">J2Z18_001747</name>
</gene>
<name>A0ABS4F8Q4_9BACL</name>
<evidence type="ECO:0000313" key="3">
    <source>
        <dbReference type="Proteomes" id="UP000706926"/>
    </source>
</evidence>
<reference evidence="2 3" key="1">
    <citation type="submission" date="2021-03" db="EMBL/GenBank/DDBJ databases">
        <title>Genomic Encyclopedia of Type Strains, Phase IV (KMG-IV): sequencing the most valuable type-strain genomes for metagenomic binning, comparative biology and taxonomic classification.</title>
        <authorList>
            <person name="Goeker M."/>
        </authorList>
    </citation>
    <scope>NUCLEOTIDE SEQUENCE [LARGE SCALE GENOMIC DNA]</scope>
    <source>
        <strain evidence="2 3">DSM 15596</strain>
    </source>
</reference>
<accession>A0ABS4F8Q4</accession>
<comment type="caution">
    <text evidence="2">The sequence shown here is derived from an EMBL/GenBank/DDBJ whole genome shotgun (WGS) entry which is preliminary data.</text>
</comment>